<evidence type="ECO:0000259" key="3">
    <source>
        <dbReference type="Pfam" id="PF05368"/>
    </source>
</evidence>
<dbReference type="Gene3D" id="3.90.25.10">
    <property type="entry name" value="UDP-galactose 4-epimerase, domain 1"/>
    <property type="match status" value="1"/>
</dbReference>
<accession>A0AB34L1W9</accession>
<keyword evidence="2" id="KW-0521">NADP</keyword>
<reference evidence="4 5" key="1">
    <citation type="journal article" date="2020" name="Microbiol. Resour. Announc.">
        <title>Draft Genome Sequence of a Cladosporium Species Isolated from the Mesophotic Ascidian Didemnum maculosum.</title>
        <authorList>
            <person name="Gioti A."/>
            <person name="Siaperas R."/>
            <person name="Nikolaivits E."/>
            <person name="Le Goff G."/>
            <person name="Ouazzani J."/>
            <person name="Kotoulas G."/>
            <person name="Topakas E."/>
        </authorList>
    </citation>
    <scope>NUCLEOTIDE SEQUENCE [LARGE SCALE GENOMIC DNA]</scope>
    <source>
        <strain evidence="4 5">TM138-S3</strain>
    </source>
</reference>
<dbReference type="EMBL" id="JAAQHG020000003">
    <property type="protein sequence ID" value="KAL1590171.1"/>
    <property type="molecule type" value="Genomic_DNA"/>
</dbReference>
<dbReference type="Gene3D" id="3.40.50.720">
    <property type="entry name" value="NAD(P)-binding Rossmann-like Domain"/>
    <property type="match status" value="1"/>
</dbReference>
<dbReference type="PANTHER" id="PTHR42748">
    <property type="entry name" value="NITROGEN METABOLITE REPRESSION PROTEIN NMRA FAMILY MEMBER"/>
    <property type="match status" value="1"/>
</dbReference>
<evidence type="ECO:0000313" key="5">
    <source>
        <dbReference type="Proteomes" id="UP000803884"/>
    </source>
</evidence>
<organism evidence="4 5">
    <name type="scientific">Cladosporium halotolerans</name>
    <dbReference type="NCBI Taxonomy" id="1052096"/>
    <lineage>
        <taxon>Eukaryota</taxon>
        <taxon>Fungi</taxon>
        <taxon>Dikarya</taxon>
        <taxon>Ascomycota</taxon>
        <taxon>Pezizomycotina</taxon>
        <taxon>Dothideomycetes</taxon>
        <taxon>Dothideomycetidae</taxon>
        <taxon>Cladosporiales</taxon>
        <taxon>Cladosporiaceae</taxon>
        <taxon>Cladosporium</taxon>
    </lineage>
</organism>
<dbReference type="Pfam" id="PF05368">
    <property type="entry name" value="NmrA"/>
    <property type="match status" value="1"/>
</dbReference>
<dbReference type="RefSeq" id="XP_069233276.1">
    <property type="nucleotide sequence ID" value="XM_069369589.1"/>
</dbReference>
<evidence type="ECO:0000313" key="4">
    <source>
        <dbReference type="EMBL" id="KAL1590171.1"/>
    </source>
</evidence>
<evidence type="ECO:0000256" key="1">
    <source>
        <dbReference type="ARBA" id="ARBA00006328"/>
    </source>
</evidence>
<name>A0AB34L1W9_9PEZI</name>
<gene>
    <name evidence="4" type="ORF">WHR41_00983</name>
</gene>
<dbReference type="GeneID" id="96002427"/>
<sequence length="321" mass="35284">MAKLITVCGATGGVGGSVARRMLKEGWSVRAITRNTESPAAKALIEAGAELASANYDDVASLERVFKDTQAVFGITNIFEYLLEKSPEDAAEREKQQLVNIATAAQNIPTLEHLVLHSLPAGEKLAGKGNFVPHMDGKDQAVDIIKETLPSVAKKTTFLWIGFFTSNFYNHPMSKPVEVPNTNGSRVFIQPIPPSLHIYYAGDVEHNAGIFVNAILKNPAVSLPAKYAFLYTSQGSMQQYLQAWIDVTRRRTTFVTVSLDEYEQIWGPYGKEIGSMLKAFEPINDWTKPYQPDVIAAKDLGIAEDELVDLKAALEINKALL</sequence>
<comment type="caution">
    <text evidence="4">The sequence shown here is derived from an EMBL/GenBank/DDBJ whole genome shotgun (WGS) entry which is preliminary data.</text>
</comment>
<dbReference type="GO" id="GO:0005634">
    <property type="term" value="C:nucleus"/>
    <property type="evidence" value="ECO:0007669"/>
    <property type="project" value="TreeGrafter"/>
</dbReference>
<dbReference type="InterPro" id="IPR008030">
    <property type="entry name" value="NmrA-like"/>
</dbReference>
<keyword evidence="5" id="KW-1185">Reference proteome</keyword>
<comment type="similarity">
    <text evidence="1">Belongs to the NmrA-type oxidoreductase family.</text>
</comment>
<dbReference type="InterPro" id="IPR051164">
    <property type="entry name" value="NmrA-like_oxidored"/>
</dbReference>
<evidence type="ECO:0000256" key="2">
    <source>
        <dbReference type="ARBA" id="ARBA00022857"/>
    </source>
</evidence>
<dbReference type="Proteomes" id="UP000803884">
    <property type="component" value="Unassembled WGS sequence"/>
</dbReference>
<dbReference type="InterPro" id="IPR036291">
    <property type="entry name" value="NAD(P)-bd_dom_sf"/>
</dbReference>
<dbReference type="SUPFAM" id="SSF51735">
    <property type="entry name" value="NAD(P)-binding Rossmann-fold domains"/>
    <property type="match status" value="1"/>
</dbReference>
<protein>
    <recommendedName>
        <fullName evidence="3">NmrA-like domain-containing protein</fullName>
    </recommendedName>
</protein>
<feature type="domain" description="NmrA-like" evidence="3">
    <location>
        <begin position="2"/>
        <end position="285"/>
    </location>
</feature>
<proteinExistence type="inferred from homology"/>
<dbReference type="PANTHER" id="PTHR42748:SF28">
    <property type="entry name" value="NMRA-LIKE DOMAIN-CONTAINING PROTEIN"/>
    <property type="match status" value="1"/>
</dbReference>
<dbReference type="AlphaFoldDB" id="A0AB34L1W9"/>